<name>A0A1I7U3F7_9PELO</name>
<dbReference type="WBParaSite" id="Csp11.Scaffold629.g14459.t1">
    <property type="protein sequence ID" value="Csp11.Scaffold629.g14459.t1"/>
    <property type="gene ID" value="Csp11.Scaffold629.g14459"/>
</dbReference>
<evidence type="ECO:0000313" key="1">
    <source>
        <dbReference type="Proteomes" id="UP000095282"/>
    </source>
</evidence>
<dbReference type="AlphaFoldDB" id="A0A1I7U3F7"/>
<evidence type="ECO:0000313" key="2">
    <source>
        <dbReference type="WBParaSite" id="Csp11.Scaffold629.g14459.t1"/>
    </source>
</evidence>
<protein>
    <submittedName>
        <fullName evidence="2">CX domain-containing protein</fullName>
    </submittedName>
</protein>
<reference evidence="2" key="1">
    <citation type="submission" date="2016-11" db="UniProtKB">
        <authorList>
            <consortium name="WormBaseParasite"/>
        </authorList>
    </citation>
    <scope>IDENTIFICATION</scope>
</reference>
<dbReference type="Proteomes" id="UP000095282">
    <property type="component" value="Unplaced"/>
</dbReference>
<keyword evidence="1" id="KW-1185">Reference proteome</keyword>
<dbReference type="eggNOG" id="ENOG502TK3G">
    <property type="taxonomic scope" value="Eukaryota"/>
</dbReference>
<organism evidence="1 2">
    <name type="scientific">Caenorhabditis tropicalis</name>
    <dbReference type="NCBI Taxonomy" id="1561998"/>
    <lineage>
        <taxon>Eukaryota</taxon>
        <taxon>Metazoa</taxon>
        <taxon>Ecdysozoa</taxon>
        <taxon>Nematoda</taxon>
        <taxon>Chromadorea</taxon>
        <taxon>Rhabditida</taxon>
        <taxon>Rhabditina</taxon>
        <taxon>Rhabditomorpha</taxon>
        <taxon>Rhabditoidea</taxon>
        <taxon>Rhabditidae</taxon>
        <taxon>Peloderinae</taxon>
        <taxon>Caenorhabditis</taxon>
    </lineage>
</organism>
<accession>A0A1I7U3F7</accession>
<sequence>MLPFGFLLRRLLGRRRRRNQNYSEDVTYRTVYVMNGGQPHPGSNDPPPAYYPQDPAIQYAYYPPEKGCRRRRRCR</sequence>
<proteinExistence type="predicted"/>